<protein>
    <submittedName>
        <fullName evidence="1">Uncharacterized protein</fullName>
    </submittedName>
</protein>
<dbReference type="EMBL" id="HBIB01038961">
    <property type="protein sequence ID" value="CAE0263027.1"/>
    <property type="molecule type" value="Transcribed_RNA"/>
</dbReference>
<proteinExistence type="predicted"/>
<dbReference type="AlphaFoldDB" id="A0A7S3GDR2"/>
<accession>A0A7S3GDR2</accession>
<organism evidence="1">
    <name type="scientific">Palpitomonas bilix</name>
    <dbReference type="NCBI Taxonomy" id="652834"/>
    <lineage>
        <taxon>Eukaryota</taxon>
        <taxon>Eukaryota incertae sedis</taxon>
    </lineage>
</organism>
<gene>
    <name evidence="1" type="ORF">PBIL07802_LOCUS25324</name>
</gene>
<reference evidence="1" key="1">
    <citation type="submission" date="2021-01" db="EMBL/GenBank/DDBJ databases">
        <authorList>
            <person name="Corre E."/>
            <person name="Pelletier E."/>
            <person name="Niang G."/>
            <person name="Scheremetjew M."/>
            <person name="Finn R."/>
            <person name="Kale V."/>
            <person name="Holt S."/>
            <person name="Cochrane G."/>
            <person name="Meng A."/>
            <person name="Brown T."/>
            <person name="Cohen L."/>
        </authorList>
    </citation>
    <scope>NUCLEOTIDE SEQUENCE</scope>
    <source>
        <strain evidence="1">NIES-2562</strain>
    </source>
</reference>
<sequence>MFSSALKPSIASTTTALKVAEQTKAKNISGSIPTAGGGGSKRVLVEKKKTLIDKLAQYVKEAGLDKATLGPVVKTLLGLDQLPANPYPYIVRSLRLIEIRQLLWENLYVLRELEYQGSRPQLLNEDEQLAALRVNSDLTVYGLDRILRFVDPRAIGVVYDLVEEHIQAKVVTEGEYKMQVSTALIGEWVFFKRVHPHPEYLNYRDMYYVEGPRLEKALNLFVSNVYADVMKCGDDMTQYVLGFRITVPSKSRYGGLGQHTWSLEELEKKKKAFVTELKTAIVSRRDAFLDYVGTYKTSKLKDGRANTTFMRCRRAYAFYYREAPGKPIKYFEPEPWQTLQEGIYFGKNGGVRHYELCAEIGLASKRNTANPYHPASFKIHKAILTETITSTVARSDFMEGMVWALIVAAIEGREEPVKDIRRMLFSAAAPLRSLHAEAMTMELMLTLLANEETEEFKLEGAKEQVLVTLRDQMAGYIRLLHRVLEAQMSASLLRGIRWRTDVLCQRIQQNLQTGKDEDNISALGQTVLGAAYQISHDIASLSTDGVALLDEIVKDSRMEDERAFALKALDSLNGSLHRSRLVFDVESETKRLLQKQVVPSNLAREATLLHYAVNTELDKTCHEQIAQLFELKPNPTFPIPDLVAGFARVALVRGIPDASEFRSGLNKLEEVDKDHKVYQAIYLQDESREDYIYGSFNSLFLADLPMFRVLQPLLETIANKIPPPSSSVNMEISTGYGGDLTTRLRVGWPNVTPRKIQMVELYVVEYEDQMKSLRFAVNHMLDHIVMLHDETPHLLLYIRMTAKQGLSETQQEEIYMSQILQERASLVDVIARSARGHVDITLYYFAVVNKSYVPLQKSVRFYWKNPKTNKIKVCAQHDPRLMFDYAAYSLREAVAISTSDLEDMEKHLVGGGGEAKVEDFHKLCMDEYKQQVWQDLQELGYNANHLEAYSRLLRLRVIQGKFEDLGEIARMFRSPAEIANRLEAANSVLFDIAMEKSEEIQLRLRRGIVRYMLESLKRALHGFLEADESIFIDSARFYYMYRLEQVAVQRVQDRLPCFNEDAATSLGELAEYLAFIRLKMATTLHDHFGRVAEMLDEEKIFINF</sequence>
<evidence type="ECO:0000313" key="1">
    <source>
        <dbReference type="EMBL" id="CAE0263027.1"/>
    </source>
</evidence>
<name>A0A7S3GDR2_9EUKA</name>